<comment type="caution">
    <text evidence="1">The sequence shown here is derived from an EMBL/GenBank/DDBJ whole genome shotgun (WGS) entry which is preliminary data.</text>
</comment>
<sequence>MLSNASDEDMQVALDRTSPAHLFFGATQSKATFNIIRRYFDLKRSHHFEEEEPEMHWSKKLHSSSCSPLKQMLTTLEPQTLCGFQTLPPELGIKILEQANYATRSCMAQTCLYAAALVADLLEFETVKLLHRFSLIYHEIRLMQTVTSSVIAGALLVALCRPDIVFQFTELEIVTPQGKGALVVRFLLLATEYETVVTVDSDCSAVNVDHLWTLQLGHHKILVLEANTDNPLDVLARRPLSCLYGALTAKGLWMGYPQLTASGVMVTTPSRFSAASDIASHRKMWHLMQLYLKQNFFLSLKGNPLPHVCGVDVSCPATLRTNTDTGCLSSSFPRWTYSKYAKPLPTVCWSMGGEGCSNGDLMKDITVLRTLSNAVLALNVNLFFAKLDLPVFHIFQNSIQNSRLSLQRGGRL</sequence>
<evidence type="ECO:0000313" key="2">
    <source>
        <dbReference type="Proteomes" id="UP001362999"/>
    </source>
</evidence>
<dbReference type="AlphaFoldDB" id="A0AAW0DDW6"/>
<keyword evidence="2" id="KW-1185">Reference proteome</keyword>
<name>A0AAW0DDW6_9AGAR</name>
<protein>
    <submittedName>
        <fullName evidence="1">Uncharacterized protein</fullName>
    </submittedName>
</protein>
<gene>
    <name evidence="1" type="ORF">R3P38DRAFT_2764895</name>
</gene>
<dbReference type="Proteomes" id="UP001362999">
    <property type="component" value="Unassembled WGS sequence"/>
</dbReference>
<organism evidence="1 2">
    <name type="scientific">Favolaschia claudopus</name>
    <dbReference type="NCBI Taxonomy" id="2862362"/>
    <lineage>
        <taxon>Eukaryota</taxon>
        <taxon>Fungi</taxon>
        <taxon>Dikarya</taxon>
        <taxon>Basidiomycota</taxon>
        <taxon>Agaricomycotina</taxon>
        <taxon>Agaricomycetes</taxon>
        <taxon>Agaricomycetidae</taxon>
        <taxon>Agaricales</taxon>
        <taxon>Marasmiineae</taxon>
        <taxon>Mycenaceae</taxon>
        <taxon>Favolaschia</taxon>
    </lineage>
</organism>
<accession>A0AAW0DDW6</accession>
<evidence type="ECO:0000313" key="1">
    <source>
        <dbReference type="EMBL" id="KAK7049029.1"/>
    </source>
</evidence>
<reference evidence="1 2" key="1">
    <citation type="journal article" date="2024" name="J Genomics">
        <title>Draft genome sequencing and assembly of Favolaschia claudopus CIRM-BRFM 2984 isolated from oak limbs.</title>
        <authorList>
            <person name="Navarro D."/>
            <person name="Drula E."/>
            <person name="Chaduli D."/>
            <person name="Cazenave R."/>
            <person name="Ahrendt S."/>
            <person name="Wang J."/>
            <person name="Lipzen A."/>
            <person name="Daum C."/>
            <person name="Barry K."/>
            <person name="Grigoriev I.V."/>
            <person name="Favel A."/>
            <person name="Rosso M.N."/>
            <person name="Martin F."/>
        </authorList>
    </citation>
    <scope>NUCLEOTIDE SEQUENCE [LARGE SCALE GENOMIC DNA]</scope>
    <source>
        <strain evidence="1 2">CIRM-BRFM 2984</strain>
    </source>
</reference>
<dbReference type="EMBL" id="JAWWNJ010000009">
    <property type="protein sequence ID" value="KAK7049029.1"/>
    <property type="molecule type" value="Genomic_DNA"/>
</dbReference>
<proteinExistence type="predicted"/>